<evidence type="ECO:0000256" key="2">
    <source>
        <dbReference type="ARBA" id="ARBA00023315"/>
    </source>
</evidence>
<dbReference type="InterPro" id="IPR050832">
    <property type="entry name" value="Bact_Acetyltransf"/>
</dbReference>
<keyword evidence="2" id="KW-0012">Acyltransferase</keyword>
<dbReference type="Gene3D" id="3.40.630.30">
    <property type="match status" value="1"/>
</dbReference>
<proteinExistence type="predicted"/>
<name>A0ABN2ALM0_9ACTN</name>
<reference evidence="4 5" key="1">
    <citation type="journal article" date="2019" name="Int. J. Syst. Evol. Microbiol.">
        <title>The Global Catalogue of Microorganisms (GCM) 10K type strain sequencing project: providing services to taxonomists for standard genome sequencing and annotation.</title>
        <authorList>
            <consortium name="The Broad Institute Genomics Platform"/>
            <consortium name="The Broad Institute Genome Sequencing Center for Infectious Disease"/>
            <person name="Wu L."/>
            <person name="Ma J."/>
        </authorList>
    </citation>
    <scope>NUCLEOTIDE SEQUENCE [LARGE SCALE GENOMIC DNA]</scope>
    <source>
        <strain evidence="4 5">JCM 15933</strain>
    </source>
</reference>
<evidence type="ECO:0000313" key="5">
    <source>
        <dbReference type="Proteomes" id="UP001501470"/>
    </source>
</evidence>
<feature type="domain" description="N-acetyltransferase" evidence="3">
    <location>
        <begin position="6"/>
        <end position="168"/>
    </location>
</feature>
<gene>
    <name evidence="4" type="ORF">GCM10009827_042000</name>
</gene>
<sequence length="170" mass="18215">MTRQPPLVRRADPEDHAGVARLTVAAYRADGQLDDEHGYADVLADVTTRAAHCEILVAADGDVLLGAVAFVLPGTRYAELSRPGEAEFRMLAVDPAAQRRGVARALVRACIDRATVLGCGSMVICTRDRNSAALALYDTFGFVREPALDWTPVEGVTLLGLRLKLPTTAT</sequence>
<evidence type="ECO:0000256" key="1">
    <source>
        <dbReference type="ARBA" id="ARBA00022679"/>
    </source>
</evidence>
<comment type="caution">
    <text evidence="4">The sequence shown here is derived from an EMBL/GenBank/DDBJ whole genome shotgun (WGS) entry which is preliminary data.</text>
</comment>
<dbReference type="SUPFAM" id="SSF55729">
    <property type="entry name" value="Acyl-CoA N-acyltransferases (Nat)"/>
    <property type="match status" value="1"/>
</dbReference>
<dbReference type="PROSITE" id="PS51186">
    <property type="entry name" value="GNAT"/>
    <property type="match status" value="1"/>
</dbReference>
<protein>
    <submittedName>
        <fullName evidence="4">GNAT family N-acetyltransferase</fullName>
    </submittedName>
</protein>
<dbReference type="CDD" id="cd04301">
    <property type="entry name" value="NAT_SF"/>
    <property type="match status" value="1"/>
</dbReference>
<organism evidence="4 5">
    <name type="scientific">Dactylosporangium maewongense</name>
    <dbReference type="NCBI Taxonomy" id="634393"/>
    <lineage>
        <taxon>Bacteria</taxon>
        <taxon>Bacillati</taxon>
        <taxon>Actinomycetota</taxon>
        <taxon>Actinomycetes</taxon>
        <taxon>Micromonosporales</taxon>
        <taxon>Micromonosporaceae</taxon>
        <taxon>Dactylosporangium</taxon>
    </lineage>
</organism>
<dbReference type="PANTHER" id="PTHR43877">
    <property type="entry name" value="AMINOALKYLPHOSPHONATE N-ACETYLTRANSFERASE-RELATED-RELATED"/>
    <property type="match status" value="1"/>
</dbReference>
<dbReference type="Pfam" id="PF00583">
    <property type="entry name" value="Acetyltransf_1"/>
    <property type="match status" value="1"/>
</dbReference>
<dbReference type="RefSeq" id="WP_344503687.1">
    <property type="nucleotide sequence ID" value="NZ_BAAAQD010000008.1"/>
</dbReference>
<dbReference type="Proteomes" id="UP001501470">
    <property type="component" value="Unassembled WGS sequence"/>
</dbReference>
<dbReference type="InterPro" id="IPR016181">
    <property type="entry name" value="Acyl_CoA_acyltransferase"/>
</dbReference>
<keyword evidence="5" id="KW-1185">Reference proteome</keyword>
<dbReference type="EMBL" id="BAAAQD010000008">
    <property type="protein sequence ID" value="GAA1521677.1"/>
    <property type="molecule type" value="Genomic_DNA"/>
</dbReference>
<dbReference type="InterPro" id="IPR000182">
    <property type="entry name" value="GNAT_dom"/>
</dbReference>
<evidence type="ECO:0000259" key="3">
    <source>
        <dbReference type="PROSITE" id="PS51186"/>
    </source>
</evidence>
<accession>A0ABN2ALM0</accession>
<evidence type="ECO:0000313" key="4">
    <source>
        <dbReference type="EMBL" id="GAA1521677.1"/>
    </source>
</evidence>
<keyword evidence="1" id="KW-0808">Transferase</keyword>